<dbReference type="InterPro" id="IPR036388">
    <property type="entry name" value="WH-like_DNA-bd_sf"/>
</dbReference>
<dbReference type="Gene3D" id="1.10.10.10">
    <property type="entry name" value="Winged helix-like DNA-binding domain superfamily/Winged helix DNA-binding domain"/>
    <property type="match status" value="1"/>
</dbReference>
<keyword evidence="6" id="KW-1185">Reference proteome</keyword>
<protein>
    <submittedName>
        <fullName evidence="5">Transcriptional regulator</fullName>
    </submittedName>
</protein>
<sequence>MSKKRIIIYSFLGIVLLCIWLISTANSRPKRFSEKVKVALRYAGNKLLLSEKDSTSLILPIKEIASDTYELSFQNQLTFEPTILVKWLEDSFLISKLPSEYIVEVIQCSTKQVAYSFLMTKHEESTIIPCSGRWLPMDCYTIQLRFTGKSNIVLTISLLLTMLLLLFFIVMEIFFRKKNKNTATLEAKDEANNKFATIGIFDFYPTQNKLVKQAVEINLSKKECELLQIFADNLNQVVTRDELTKKVWEDNGVIVGRSLDTYISKLRKKLKDDERIKITNVHGVGYKLELDS</sequence>
<dbReference type="Pfam" id="PF00486">
    <property type="entry name" value="Trans_reg_C"/>
    <property type="match status" value="1"/>
</dbReference>
<dbReference type="GO" id="GO:0003677">
    <property type="term" value="F:DNA binding"/>
    <property type="evidence" value="ECO:0007669"/>
    <property type="project" value="UniProtKB-UniRule"/>
</dbReference>
<dbReference type="RefSeq" id="WP_245896860.1">
    <property type="nucleotide sequence ID" value="NZ_QBKT01000006.1"/>
</dbReference>
<evidence type="ECO:0000313" key="6">
    <source>
        <dbReference type="Proteomes" id="UP000244090"/>
    </source>
</evidence>
<name>A0A2T6BWT1_9FLAO</name>
<dbReference type="SMART" id="SM00862">
    <property type="entry name" value="Trans_reg_C"/>
    <property type="match status" value="1"/>
</dbReference>
<evidence type="ECO:0000313" key="5">
    <source>
        <dbReference type="EMBL" id="PTX60534.1"/>
    </source>
</evidence>
<dbReference type="InterPro" id="IPR016032">
    <property type="entry name" value="Sig_transdc_resp-reg_C-effctor"/>
</dbReference>
<reference evidence="5 6" key="1">
    <citation type="submission" date="2018-04" db="EMBL/GenBank/DDBJ databases">
        <title>Genomic Encyclopedia of Archaeal and Bacterial Type Strains, Phase II (KMG-II): from individual species to whole genera.</title>
        <authorList>
            <person name="Goeker M."/>
        </authorList>
    </citation>
    <scope>NUCLEOTIDE SEQUENCE [LARGE SCALE GENOMIC DNA]</scope>
    <source>
        <strain evidence="5 6">DSM 25731</strain>
    </source>
</reference>
<accession>A0A2T6BWT1</accession>
<dbReference type="AlphaFoldDB" id="A0A2T6BWT1"/>
<evidence type="ECO:0000259" key="4">
    <source>
        <dbReference type="PROSITE" id="PS51755"/>
    </source>
</evidence>
<dbReference type="InterPro" id="IPR001867">
    <property type="entry name" value="OmpR/PhoB-type_DNA-bd"/>
</dbReference>
<evidence type="ECO:0000256" key="1">
    <source>
        <dbReference type="ARBA" id="ARBA00023125"/>
    </source>
</evidence>
<feature type="domain" description="OmpR/PhoB-type" evidence="4">
    <location>
        <begin position="193"/>
        <end position="290"/>
    </location>
</feature>
<feature type="transmembrane region" description="Helical" evidence="3">
    <location>
        <begin position="152"/>
        <end position="175"/>
    </location>
</feature>
<comment type="caution">
    <text evidence="5">The sequence shown here is derived from an EMBL/GenBank/DDBJ whole genome shotgun (WGS) entry which is preliminary data.</text>
</comment>
<feature type="DNA-binding region" description="OmpR/PhoB-type" evidence="2">
    <location>
        <begin position="193"/>
        <end position="290"/>
    </location>
</feature>
<keyword evidence="1 2" id="KW-0238">DNA-binding</keyword>
<dbReference type="CDD" id="cd00383">
    <property type="entry name" value="trans_reg_C"/>
    <property type="match status" value="1"/>
</dbReference>
<dbReference type="Proteomes" id="UP000244090">
    <property type="component" value="Unassembled WGS sequence"/>
</dbReference>
<evidence type="ECO:0000256" key="3">
    <source>
        <dbReference type="SAM" id="Phobius"/>
    </source>
</evidence>
<keyword evidence="3" id="KW-0812">Transmembrane</keyword>
<proteinExistence type="predicted"/>
<dbReference type="GO" id="GO:0000160">
    <property type="term" value="P:phosphorelay signal transduction system"/>
    <property type="evidence" value="ECO:0007669"/>
    <property type="project" value="InterPro"/>
</dbReference>
<keyword evidence="3" id="KW-1133">Transmembrane helix</keyword>
<organism evidence="5 6">
    <name type="scientific">Kordia periserrulae</name>
    <dbReference type="NCBI Taxonomy" id="701523"/>
    <lineage>
        <taxon>Bacteria</taxon>
        <taxon>Pseudomonadati</taxon>
        <taxon>Bacteroidota</taxon>
        <taxon>Flavobacteriia</taxon>
        <taxon>Flavobacteriales</taxon>
        <taxon>Flavobacteriaceae</taxon>
        <taxon>Kordia</taxon>
    </lineage>
</organism>
<dbReference type="PROSITE" id="PS51755">
    <property type="entry name" value="OMPR_PHOB"/>
    <property type="match status" value="1"/>
</dbReference>
<dbReference type="EMBL" id="QBKT01000006">
    <property type="protein sequence ID" value="PTX60534.1"/>
    <property type="molecule type" value="Genomic_DNA"/>
</dbReference>
<dbReference type="SUPFAM" id="SSF46894">
    <property type="entry name" value="C-terminal effector domain of the bipartite response regulators"/>
    <property type="match status" value="1"/>
</dbReference>
<keyword evidence="3" id="KW-0472">Membrane</keyword>
<evidence type="ECO:0000256" key="2">
    <source>
        <dbReference type="PROSITE-ProRule" id="PRU01091"/>
    </source>
</evidence>
<gene>
    <name evidence="5" type="ORF">C8N46_106180</name>
</gene>
<dbReference type="GO" id="GO:0006355">
    <property type="term" value="P:regulation of DNA-templated transcription"/>
    <property type="evidence" value="ECO:0007669"/>
    <property type="project" value="InterPro"/>
</dbReference>